<dbReference type="EMBL" id="AUZY01001120">
    <property type="protein sequence ID" value="EQD76162.1"/>
    <property type="molecule type" value="Genomic_DNA"/>
</dbReference>
<dbReference type="SUPFAM" id="SSF52402">
    <property type="entry name" value="Adenine nucleotide alpha hydrolases-like"/>
    <property type="match status" value="1"/>
</dbReference>
<evidence type="ECO:0000313" key="2">
    <source>
        <dbReference type="EMBL" id="EQD76162.1"/>
    </source>
</evidence>
<dbReference type="AlphaFoldDB" id="T1C2E8"/>
<organism evidence="2">
    <name type="scientific">mine drainage metagenome</name>
    <dbReference type="NCBI Taxonomy" id="410659"/>
    <lineage>
        <taxon>unclassified sequences</taxon>
        <taxon>metagenomes</taxon>
        <taxon>ecological metagenomes</taxon>
    </lineage>
</organism>
<protein>
    <submittedName>
        <fullName evidence="2">ATP binding protein</fullName>
    </submittedName>
</protein>
<feature type="domain" description="Diphthamide synthase" evidence="1">
    <location>
        <begin position="11"/>
        <end position="203"/>
    </location>
</feature>
<dbReference type="Pfam" id="PF01902">
    <property type="entry name" value="Diphthami_syn_2"/>
    <property type="match status" value="1"/>
</dbReference>
<dbReference type="InterPro" id="IPR014729">
    <property type="entry name" value="Rossmann-like_a/b/a_fold"/>
</dbReference>
<reference evidence="2" key="2">
    <citation type="journal article" date="2014" name="ISME J.">
        <title>Microbial stratification in low pH oxic and suboxic macroscopic growths along an acid mine drainage.</title>
        <authorList>
            <person name="Mendez-Garcia C."/>
            <person name="Mesa V."/>
            <person name="Sprenger R.R."/>
            <person name="Richter M."/>
            <person name="Diez M.S."/>
            <person name="Solano J."/>
            <person name="Bargiela R."/>
            <person name="Golyshina O.V."/>
            <person name="Manteca A."/>
            <person name="Ramos J.L."/>
            <person name="Gallego J.R."/>
            <person name="Llorente I."/>
            <person name="Martins Dos Santos V.A."/>
            <person name="Jensen O.N."/>
            <person name="Pelaez A.I."/>
            <person name="Sanchez J."/>
            <person name="Ferrer M."/>
        </authorList>
    </citation>
    <scope>NUCLEOTIDE SEQUENCE</scope>
</reference>
<gene>
    <name evidence="2" type="ORF">B1B_01867</name>
</gene>
<dbReference type="Gene3D" id="3.90.1490.10">
    <property type="entry name" value="putative n-type atp pyrophosphatase, domain 2"/>
    <property type="match status" value="1"/>
</dbReference>
<sequence>MHPDSAREPLVVSFSGGKDSVLALAALRLRHEVRITRLLTTVTREYHRIAMHGVREVLLDRQAEALGLPLDKIYLSAESGQEEYEDRIREQLFRYRAEGIQRVAFGDLFLEDIRAYRERQLAEVGMLGEFPLWGEDTRRLAEQFIDQGFRAIIVCVDTEQLAPDFAGRKFDRDFLSELPAGVDPAGERGEFHSFVYAGPLFSAPVAFIGGTRVRRRGRFEYYDLLPLPDPTDSPSG</sequence>
<proteinExistence type="predicted"/>
<reference evidence="2" key="1">
    <citation type="submission" date="2013-08" db="EMBL/GenBank/DDBJ databases">
        <authorList>
            <person name="Mendez C."/>
            <person name="Richter M."/>
            <person name="Ferrer M."/>
            <person name="Sanchez J."/>
        </authorList>
    </citation>
    <scope>NUCLEOTIDE SEQUENCE</scope>
</reference>
<dbReference type="Gene3D" id="3.40.50.620">
    <property type="entry name" value="HUPs"/>
    <property type="match status" value="1"/>
</dbReference>
<comment type="caution">
    <text evidence="2">The sequence shown here is derived from an EMBL/GenBank/DDBJ whole genome shotgun (WGS) entry which is preliminary data.</text>
</comment>
<accession>T1C2E8</accession>
<dbReference type="InterPro" id="IPR002761">
    <property type="entry name" value="Diphthami_syn_dom"/>
</dbReference>
<name>T1C2E8_9ZZZZ</name>
<evidence type="ECO:0000259" key="1">
    <source>
        <dbReference type="Pfam" id="PF01902"/>
    </source>
</evidence>
<dbReference type="CDD" id="cd01994">
    <property type="entry name" value="AANH_PF0828-like"/>
    <property type="match status" value="1"/>
</dbReference>